<feature type="domain" description="Peptidase S24/S26A/S26B/S26C" evidence="1">
    <location>
        <begin position="7"/>
        <end position="86"/>
    </location>
</feature>
<sequence length="134" mass="14083">MGTGYSGENTTGFASPAGDSIEGTIDLAEVLELRRPSRFPVRVDGEALLKRGVHRGDILVVDTAAGLTDGCLVVAAVSGEMRVCIARKSRAGWNLSCSIRQDSEVLESDPIGNVVVDGDVTIWGVVTGLVRETP</sequence>
<evidence type="ECO:0000313" key="2">
    <source>
        <dbReference type="EMBL" id="KXV02293.1"/>
    </source>
</evidence>
<organism evidence="2 3">
    <name type="scientific">Gluconobacter potus</name>
    <dbReference type="NCBI Taxonomy" id="2724927"/>
    <lineage>
        <taxon>Bacteria</taxon>
        <taxon>Pseudomonadati</taxon>
        <taxon>Pseudomonadota</taxon>
        <taxon>Alphaproteobacteria</taxon>
        <taxon>Acetobacterales</taxon>
        <taxon>Acetobacteraceae</taxon>
        <taxon>Gluconobacter</taxon>
    </lineage>
</organism>
<dbReference type="InterPro" id="IPR015927">
    <property type="entry name" value="Peptidase_S24_S26A/B/C"/>
</dbReference>
<dbReference type="RefSeq" id="WP_062494252.1">
    <property type="nucleotide sequence ID" value="NZ_LHZB01000099.1"/>
</dbReference>
<proteinExistence type="predicted"/>
<gene>
    <name evidence="2" type="ORF">AD929_03150</name>
</gene>
<dbReference type="Pfam" id="PF00717">
    <property type="entry name" value="Peptidase_S24"/>
    <property type="match status" value="1"/>
</dbReference>
<accession>A0A149QYA1</accession>
<dbReference type="AlphaFoldDB" id="A0A149QYA1"/>
<name>A0A149QYA1_9PROT</name>
<comment type="caution">
    <text evidence="2">The sequence shown here is derived from an EMBL/GenBank/DDBJ whole genome shotgun (WGS) entry which is preliminary data.</text>
</comment>
<evidence type="ECO:0000313" key="3">
    <source>
        <dbReference type="Proteomes" id="UP000075573"/>
    </source>
</evidence>
<reference evidence="2 3" key="1">
    <citation type="submission" date="2015-06" db="EMBL/GenBank/DDBJ databases">
        <title>Improved classification and identification of acetic acid bacteria using matrix-assisted laser desorption/ionization time-of-flight mass spectrometry; Gluconobacter nephelii and Gluconobacter uchimurae are later heterotypic synonyms of Gluconobacter japonicus and Gluconobacter oxydans, respectively.</title>
        <authorList>
            <person name="Li L."/>
            <person name="Cleenwerck I."/>
            <person name="De Vuyst L."/>
            <person name="Vandamme P."/>
        </authorList>
    </citation>
    <scope>NUCLEOTIDE SEQUENCE [LARGE SCALE GENOMIC DNA]</scope>
    <source>
        <strain evidence="2 3">LMG 1764</strain>
    </source>
</reference>
<dbReference type="PATRIC" id="fig|442.7.peg.1989"/>
<dbReference type="Gene3D" id="2.10.109.10">
    <property type="entry name" value="Umud Fragment, subunit A"/>
    <property type="match status" value="1"/>
</dbReference>
<dbReference type="SUPFAM" id="SSF51306">
    <property type="entry name" value="LexA/Signal peptidase"/>
    <property type="match status" value="1"/>
</dbReference>
<dbReference type="Proteomes" id="UP000075573">
    <property type="component" value="Unassembled WGS sequence"/>
</dbReference>
<evidence type="ECO:0000259" key="1">
    <source>
        <dbReference type="Pfam" id="PF00717"/>
    </source>
</evidence>
<dbReference type="InterPro" id="IPR036286">
    <property type="entry name" value="LexA/Signal_pep-like_sf"/>
</dbReference>
<dbReference type="EMBL" id="LHZB01000099">
    <property type="protein sequence ID" value="KXV02293.1"/>
    <property type="molecule type" value="Genomic_DNA"/>
</dbReference>
<protein>
    <recommendedName>
        <fullName evidence="1">Peptidase S24/S26A/S26B/S26C domain-containing protein</fullName>
    </recommendedName>
</protein>